<dbReference type="InterPro" id="IPR036236">
    <property type="entry name" value="Znf_C2H2_sf"/>
</dbReference>
<dbReference type="SUPFAM" id="SSF57667">
    <property type="entry name" value="beta-beta-alpha zinc fingers"/>
    <property type="match status" value="1"/>
</dbReference>
<name>A0A8D8J6I4_CULPI</name>
<evidence type="ECO:0000256" key="1">
    <source>
        <dbReference type="SAM" id="MobiDB-lite"/>
    </source>
</evidence>
<accession>A0A8D8J6I4</accession>
<protein>
    <submittedName>
        <fullName evidence="2">(northern house mosquito) hypothetical protein</fullName>
    </submittedName>
</protein>
<reference evidence="2" key="1">
    <citation type="submission" date="2021-05" db="EMBL/GenBank/DDBJ databases">
        <authorList>
            <person name="Alioto T."/>
            <person name="Alioto T."/>
            <person name="Gomez Garrido J."/>
        </authorList>
    </citation>
    <scope>NUCLEOTIDE SEQUENCE</scope>
</reference>
<organism evidence="2">
    <name type="scientific">Culex pipiens</name>
    <name type="common">House mosquito</name>
    <dbReference type="NCBI Taxonomy" id="7175"/>
    <lineage>
        <taxon>Eukaryota</taxon>
        <taxon>Metazoa</taxon>
        <taxon>Ecdysozoa</taxon>
        <taxon>Arthropoda</taxon>
        <taxon>Hexapoda</taxon>
        <taxon>Insecta</taxon>
        <taxon>Pterygota</taxon>
        <taxon>Neoptera</taxon>
        <taxon>Endopterygota</taxon>
        <taxon>Diptera</taxon>
        <taxon>Nematocera</taxon>
        <taxon>Culicoidea</taxon>
        <taxon>Culicidae</taxon>
        <taxon>Culicinae</taxon>
        <taxon>Culicini</taxon>
        <taxon>Culex</taxon>
        <taxon>Culex</taxon>
    </lineage>
</organism>
<dbReference type="AlphaFoldDB" id="A0A8D8J6I4"/>
<evidence type="ECO:0000313" key="2">
    <source>
        <dbReference type="EMBL" id="CAG6563656.1"/>
    </source>
</evidence>
<sequence>MAPATDYDEKFFAVRYQPRENGNYKCGICLVEFYYKHSDRTQTLLIHDPSKLFECDVCFISLTTKLRLIRHKALGYSIQVIKSDQFPAPRSTRAREKFPRDTQQGEATTDCHHPASSIRTRQLGTRWPNGQRPSSVLRTVD</sequence>
<dbReference type="Gene3D" id="3.30.160.60">
    <property type="entry name" value="Classic Zinc Finger"/>
    <property type="match status" value="1"/>
</dbReference>
<proteinExistence type="predicted"/>
<feature type="compositionally biased region" description="Polar residues" evidence="1">
    <location>
        <begin position="131"/>
        <end position="141"/>
    </location>
</feature>
<dbReference type="EMBL" id="HBUE01165199">
    <property type="protein sequence ID" value="CAG6512203.1"/>
    <property type="molecule type" value="Transcribed_RNA"/>
</dbReference>
<dbReference type="EMBL" id="HBUE01270486">
    <property type="protein sequence ID" value="CAG6563656.1"/>
    <property type="molecule type" value="Transcribed_RNA"/>
</dbReference>
<feature type="region of interest" description="Disordered" evidence="1">
    <location>
        <begin position="87"/>
        <end position="141"/>
    </location>
</feature>